<proteinExistence type="inferred from homology"/>
<comment type="similarity">
    <text evidence="9">Belongs to the TatA/E family.</text>
</comment>
<evidence type="ECO:0000256" key="4">
    <source>
        <dbReference type="ARBA" id="ARBA00022692"/>
    </source>
</evidence>
<keyword evidence="8 9" id="KW-0472">Membrane</keyword>
<evidence type="ECO:0000256" key="10">
    <source>
        <dbReference type="SAM" id="MobiDB-lite"/>
    </source>
</evidence>
<dbReference type="PRINTS" id="PR01506">
    <property type="entry name" value="TATBPROTEIN"/>
</dbReference>
<comment type="caution">
    <text evidence="11">The sequence shown here is derived from an EMBL/GenBank/DDBJ whole genome shotgun (WGS) entry which is preliminary data.</text>
</comment>
<sequence>MFGIGTQEILIILVIVLLLFGAKKLPEIGGGLGRAIRNFKRASSEPDEIDITPGRDKQQASPSDDESRKA</sequence>
<keyword evidence="6 9" id="KW-1133">Transmembrane helix</keyword>
<dbReference type="GO" id="GO:0043953">
    <property type="term" value="P:protein transport by the Tat complex"/>
    <property type="evidence" value="ECO:0007669"/>
    <property type="project" value="UniProtKB-UniRule"/>
</dbReference>
<evidence type="ECO:0000256" key="3">
    <source>
        <dbReference type="ARBA" id="ARBA00022475"/>
    </source>
</evidence>
<dbReference type="AlphaFoldDB" id="A0A9D2KRC8"/>
<keyword evidence="2 9" id="KW-0813">Transport</keyword>
<dbReference type="PANTHER" id="PTHR42982">
    <property type="entry name" value="SEC-INDEPENDENT PROTEIN TRANSLOCASE PROTEIN TATA"/>
    <property type="match status" value="1"/>
</dbReference>
<evidence type="ECO:0000256" key="6">
    <source>
        <dbReference type="ARBA" id="ARBA00022989"/>
    </source>
</evidence>
<comment type="subunit">
    <text evidence="9">Forms a complex with TatC.</text>
</comment>
<dbReference type="GO" id="GO:0008320">
    <property type="term" value="F:protein transmembrane transporter activity"/>
    <property type="evidence" value="ECO:0007669"/>
    <property type="project" value="UniProtKB-UniRule"/>
</dbReference>
<dbReference type="InterPro" id="IPR006312">
    <property type="entry name" value="TatA/E"/>
</dbReference>
<dbReference type="EMBL" id="DWZD01000053">
    <property type="protein sequence ID" value="HJA79918.1"/>
    <property type="molecule type" value="Genomic_DNA"/>
</dbReference>
<evidence type="ECO:0000256" key="5">
    <source>
        <dbReference type="ARBA" id="ARBA00022927"/>
    </source>
</evidence>
<name>A0A9D2KRC8_9BACT</name>
<keyword evidence="4 9" id="KW-0812">Transmembrane</keyword>
<accession>A0A9D2KRC8</accession>
<dbReference type="PANTHER" id="PTHR42982:SF1">
    <property type="entry name" value="SEC-INDEPENDENT PROTEIN TRANSLOCASE PROTEIN TATA"/>
    <property type="match status" value="1"/>
</dbReference>
<evidence type="ECO:0000256" key="7">
    <source>
        <dbReference type="ARBA" id="ARBA00023010"/>
    </source>
</evidence>
<organism evidence="11 12">
    <name type="scientific">Candidatus Desulfovibrio intestinavium</name>
    <dbReference type="NCBI Taxonomy" id="2838534"/>
    <lineage>
        <taxon>Bacteria</taxon>
        <taxon>Pseudomonadati</taxon>
        <taxon>Thermodesulfobacteriota</taxon>
        <taxon>Desulfovibrionia</taxon>
        <taxon>Desulfovibrionales</taxon>
        <taxon>Desulfovibrionaceae</taxon>
        <taxon>Desulfovibrio</taxon>
    </lineage>
</organism>
<evidence type="ECO:0000256" key="9">
    <source>
        <dbReference type="HAMAP-Rule" id="MF_00236"/>
    </source>
</evidence>
<comment type="function">
    <text evidence="9">Part of the twin-arginine translocation (Tat) system that transports large folded proteins containing a characteristic twin-arginine motif in their signal peptide across membranes. TatA could form the protein-conducting channel of the Tat system.</text>
</comment>
<keyword evidence="3 9" id="KW-1003">Cell membrane</keyword>
<dbReference type="Proteomes" id="UP000823821">
    <property type="component" value="Unassembled WGS sequence"/>
</dbReference>
<keyword evidence="5 9" id="KW-0653">Protein transport</keyword>
<dbReference type="Gene3D" id="1.20.5.3310">
    <property type="match status" value="1"/>
</dbReference>
<comment type="subcellular location">
    <subcellularLocation>
        <location evidence="1 9">Cell membrane</location>
        <topology evidence="1 9">Single-pass membrane protein</topology>
    </subcellularLocation>
</comment>
<gene>
    <name evidence="9" type="primary">tatA</name>
    <name evidence="11" type="ORF">H9784_10210</name>
</gene>
<evidence type="ECO:0000256" key="8">
    <source>
        <dbReference type="ARBA" id="ARBA00023136"/>
    </source>
</evidence>
<reference evidence="11" key="1">
    <citation type="journal article" date="2021" name="PeerJ">
        <title>Extensive microbial diversity within the chicken gut microbiome revealed by metagenomics and culture.</title>
        <authorList>
            <person name="Gilroy R."/>
            <person name="Ravi A."/>
            <person name="Getino M."/>
            <person name="Pursley I."/>
            <person name="Horton D.L."/>
            <person name="Alikhan N.F."/>
            <person name="Baker D."/>
            <person name="Gharbi K."/>
            <person name="Hall N."/>
            <person name="Watson M."/>
            <person name="Adriaenssens E.M."/>
            <person name="Foster-Nyarko E."/>
            <person name="Jarju S."/>
            <person name="Secka A."/>
            <person name="Antonio M."/>
            <person name="Oren A."/>
            <person name="Chaudhuri R.R."/>
            <person name="La Ragione R."/>
            <person name="Hildebrand F."/>
            <person name="Pallen M.J."/>
        </authorList>
    </citation>
    <scope>NUCLEOTIDE SEQUENCE</scope>
    <source>
        <strain evidence="11">5032</strain>
    </source>
</reference>
<evidence type="ECO:0000313" key="11">
    <source>
        <dbReference type="EMBL" id="HJA79918.1"/>
    </source>
</evidence>
<feature type="region of interest" description="Disordered" evidence="10">
    <location>
        <begin position="44"/>
        <end position="70"/>
    </location>
</feature>
<dbReference type="GO" id="GO:0033281">
    <property type="term" value="C:TAT protein transport complex"/>
    <property type="evidence" value="ECO:0007669"/>
    <property type="project" value="UniProtKB-UniRule"/>
</dbReference>
<dbReference type="InterPro" id="IPR003369">
    <property type="entry name" value="TatA/B/E"/>
</dbReference>
<dbReference type="Pfam" id="PF02416">
    <property type="entry name" value="TatA_B_E"/>
    <property type="match status" value="1"/>
</dbReference>
<protein>
    <recommendedName>
        <fullName evidence="9">Sec-independent protein translocase protein TatA</fullName>
    </recommendedName>
</protein>
<reference evidence="11" key="2">
    <citation type="submission" date="2021-04" db="EMBL/GenBank/DDBJ databases">
        <authorList>
            <person name="Gilroy R."/>
        </authorList>
    </citation>
    <scope>NUCLEOTIDE SEQUENCE</scope>
    <source>
        <strain evidence="11">5032</strain>
    </source>
</reference>
<dbReference type="HAMAP" id="MF_00236">
    <property type="entry name" value="TatA_E"/>
    <property type="match status" value="1"/>
</dbReference>
<evidence type="ECO:0000313" key="12">
    <source>
        <dbReference type="Proteomes" id="UP000823821"/>
    </source>
</evidence>
<dbReference type="NCBIfam" id="TIGR01411">
    <property type="entry name" value="tatAE"/>
    <property type="match status" value="1"/>
</dbReference>
<evidence type="ECO:0000256" key="1">
    <source>
        <dbReference type="ARBA" id="ARBA00004162"/>
    </source>
</evidence>
<evidence type="ECO:0000256" key="2">
    <source>
        <dbReference type="ARBA" id="ARBA00022448"/>
    </source>
</evidence>
<keyword evidence="7 9" id="KW-0811">Translocation</keyword>